<sequence>MNFDIIPPITGKDCFAKMGAIRDINRLKRTYGEPIGKMQGLLPCQNKQRSL</sequence>
<dbReference type="Proteomes" id="UP000254618">
    <property type="component" value="Unassembled WGS sequence"/>
</dbReference>
<dbReference type="EMBL" id="UGQF01000001">
    <property type="protein sequence ID" value="STZ03885.1"/>
    <property type="molecule type" value="Genomic_DNA"/>
</dbReference>
<evidence type="ECO:0000313" key="1">
    <source>
        <dbReference type="EMBL" id="STZ03885.1"/>
    </source>
</evidence>
<reference evidence="1 2" key="1">
    <citation type="submission" date="2018-06" db="EMBL/GenBank/DDBJ databases">
        <authorList>
            <consortium name="Pathogen Informatics"/>
            <person name="Doyle S."/>
        </authorList>
    </citation>
    <scope>NUCLEOTIDE SEQUENCE [LARGE SCALE GENOMIC DNA]</scope>
    <source>
        <strain evidence="1 2">NCTC11012</strain>
    </source>
</reference>
<protein>
    <submittedName>
        <fullName evidence="1">Uncharacterized protein</fullName>
    </submittedName>
</protein>
<dbReference type="RefSeq" id="WP_158079680.1">
    <property type="nucleotide sequence ID" value="NZ_MXAP01000010.1"/>
</dbReference>
<dbReference type="AlphaFoldDB" id="A0A378QSP6"/>
<name>A0A378QSP6_9GAMM</name>
<evidence type="ECO:0000313" key="2">
    <source>
        <dbReference type="Proteomes" id="UP000254618"/>
    </source>
</evidence>
<dbReference type="GeneID" id="77187314"/>
<gene>
    <name evidence="1" type="ORF">NCTC11012_02140</name>
</gene>
<organism evidence="1 2">
    <name type="scientific">Moraxella equi</name>
    <dbReference type="NCBI Taxonomy" id="60442"/>
    <lineage>
        <taxon>Bacteria</taxon>
        <taxon>Pseudomonadati</taxon>
        <taxon>Pseudomonadota</taxon>
        <taxon>Gammaproteobacteria</taxon>
        <taxon>Moraxellales</taxon>
        <taxon>Moraxellaceae</taxon>
        <taxon>Moraxella</taxon>
    </lineage>
</organism>
<proteinExistence type="predicted"/>
<accession>A0A378QSP6</accession>